<evidence type="ECO:0000256" key="7">
    <source>
        <dbReference type="ARBA" id="ARBA00022840"/>
    </source>
</evidence>
<organism evidence="14 15">
    <name type="scientific">Coniosporium apollinis (strain CBS 100218)</name>
    <name type="common">Rock-inhabiting black yeast</name>
    <dbReference type="NCBI Taxonomy" id="1168221"/>
    <lineage>
        <taxon>Eukaryota</taxon>
        <taxon>Fungi</taxon>
        <taxon>Dikarya</taxon>
        <taxon>Ascomycota</taxon>
        <taxon>Pezizomycotina</taxon>
        <taxon>Dothideomycetes</taxon>
        <taxon>Dothideomycetes incertae sedis</taxon>
        <taxon>Coniosporium</taxon>
    </lineage>
</organism>
<dbReference type="EMBL" id="JH767559">
    <property type="protein sequence ID" value="EON62611.1"/>
    <property type="molecule type" value="Genomic_DNA"/>
</dbReference>
<dbReference type="GO" id="GO:0005524">
    <property type="term" value="F:ATP binding"/>
    <property type="evidence" value="ECO:0007669"/>
    <property type="project" value="UniProtKB-UniRule"/>
</dbReference>
<accession>R7YLX9</accession>
<keyword evidence="3 11" id="KW-0723">Serine/threonine-protein kinase</keyword>
<sequence>MTTLGEPHQERRIGIDSVGPNIHSRYGASDTRSSSNSHESHYGLVEEDVHISQPLRSVWEDWSGRGPHVDFVKTETIPLQRGRLLGRGANGEVYETSCQGVALALKTIYCPPGFDSKQRRKEIEIIKKLSHRHIVKLVGTYTQGPRLGLLLWPSATCDLATLLDDVDRLSRSVDVEEDADRDMAEDADTKSQRAIRFHGLGVRNPYKSRQLQNARQRLYESLGCLASAIDYLHSCCVRHKDLKPSNVLLSRDGLWVTDFGTSTDFSTQSSSLTANGERGTAKYFAPEVAAYEASGRAADMFSLGCVFLEVFVVSVGSCSLEELRELRPARDRSYQANLFQRDNWISLANSRATAYEKFLLTEIRQLLQFHAVERPTARELARQMVSINTFDQIAHYRSLFGKCCATELRDIPGPPGWLGVIE</sequence>
<evidence type="ECO:0000256" key="12">
    <source>
        <dbReference type="SAM" id="MobiDB-lite"/>
    </source>
</evidence>
<feature type="domain" description="Protein kinase" evidence="13">
    <location>
        <begin position="79"/>
        <end position="387"/>
    </location>
</feature>
<evidence type="ECO:0000256" key="1">
    <source>
        <dbReference type="ARBA" id="ARBA00010886"/>
    </source>
</evidence>
<name>R7YLX9_CONA1</name>
<dbReference type="RefSeq" id="XP_007777928.1">
    <property type="nucleotide sequence ID" value="XM_007779738.1"/>
</dbReference>
<dbReference type="PROSITE" id="PS00108">
    <property type="entry name" value="PROTEIN_KINASE_ST"/>
    <property type="match status" value="1"/>
</dbReference>
<comment type="catalytic activity">
    <reaction evidence="8">
        <text>L-threonyl-[protein] + ATP = O-phospho-L-threonyl-[protein] + ADP + H(+)</text>
        <dbReference type="Rhea" id="RHEA:46608"/>
        <dbReference type="Rhea" id="RHEA-COMP:11060"/>
        <dbReference type="Rhea" id="RHEA-COMP:11605"/>
        <dbReference type="ChEBI" id="CHEBI:15378"/>
        <dbReference type="ChEBI" id="CHEBI:30013"/>
        <dbReference type="ChEBI" id="CHEBI:30616"/>
        <dbReference type="ChEBI" id="CHEBI:61977"/>
        <dbReference type="ChEBI" id="CHEBI:456216"/>
        <dbReference type="EC" id="2.7.11.1"/>
    </reaction>
</comment>
<dbReference type="SUPFAM" id="SSF56112">
    <property type="entry name" value="Protein kinase-like (PK-like)"/>
    <property type="match status" value="1"/>
</dbReference>
<evidence type="ECO:0000256" key="2">
    <source>
        <dbReference type="ARBA" id="ARBA00012513"/>
    </source>
</evidence>
<evidence type="ECO:0000313" key="14">
    <source>
        <dbReference type="EMBL" id="EON62611.1"/>
    </source>
</evidence>
<keyword evidence="6 14" id="KW-0418">Kinase</keyword>
<keyword evidence="4" id="KW-0808">Transferase</keyword>
<evidence type="ECO:0000256" key="10">
    <source>
        <dbReference type="PROSITE-ProRule" id="PRU10141"/>
    </source>
</evidence>
<evidence type="ECO:0000256" key="3">
    <source>
        <dbReference type="ARBA" id="ARBA00022527"/>
    </source>
</evidence>
<dbReference type="SMART" id="SM00220">
    <property type="entry name" value="S_TKc"/>
    <property type="match status" value="1"/>
</dbReference>
<dbReference type="InterPro" id="IPR000719">
    <property type="entry name" value="Prot_kinase_dom"/>
</dbReference>
<dbReference type="InterPro" id="IPR011009">
    <property type="entry name" value="Kinase-like_dom_sf"/>
</dbReference>
<proteinExistence type="inferred from homology"/>
<evidence type="ECO:0000256" key="9">
    <source>
        <dbReference type="ARBA" id="ARBA00048679"/>
    </source>
</evidence>
<feature type="region of interest" description="Disordered" evidence="12">
    <location>
        <begin position="1"/>
        <end position="41"/>
    </location>
</feature>
<feature type="binding site" evidence="10">
    <location>
        <position position="106"/>
    </location>
    <ligand>
        <name>ATP</name>
        <dbReference type="ChEBI" id="CHEBI:30616"/>
    </ligand>
</feature>
<evidence type="ECO:0000313" key="15">
    <source>
        <dbReference type="Proteomes" id="UP000016924"/>
    </source>
</evidence>
<dbReference type="EC" id="2.7.11.1" evidence="2"/>
<dbReference type="HOGENOM" id="CLU_038850_0_0_1"/>
<dbReference type="InterPro" id="IPR050660">
    <property type="entry name" value="NEK_Ser/Thr_kinase"/>
</dbReference>
<protein>
    <recommendedName>
        <fullName evidence="2">non-specific serine/threonine protein kinase</fullName>
        <ecNumber evidence="2">2.7.11.1</ecNumber>
    </recommendedName>
</protein>
<comment type="catalytic activity">
    <reaction evidence="9">
        <text>L-seryl-[protein] + ATP = O-phospho-L-seryl-[protein] + ADP + H(+)</text>
        <dbReference type="Rhea" id="RHEA:17989"/>
        <dbReference type="Rhea" id="RHEA-COMP:9863"/>
        <dbReference type="Rhea" id="RHEA-COMP:11604"/>
        <dbReference type="ChEBI" id="CHEBI:15378"/>
        <dbReference type="ChEBI" id="CHEBI:29999"/>
        <dbReference type="ChEBI" id="CHEBI:30616"/>
        <dbReference type="ChEBI" id="CHEBI:83421"/>
        <dbReference type="ChEBI" id="CHEBI:456216"/>
        <dbReference type="EC" id="2.7.11.1"/>
    </reaction>
</comment>
<dbReference type="GeneID" id="19899146"/>
<dbReference type="Pfam" id="PF00069">
    <property type="entry name" value="Pkinase"/>
    <property type="match status" value="1"/>
</dbReference>
<dbReference type="AlphaFoldDB" id="R7YLX9"/>
<dbReference type="Gene3D" id="1.10.510.10">
    <property type="entry name" value="Transferase(Phosphotransferase) domain 1"/>
    <property type="match status" value="1"/>
</dbReference>
<evidence type="ECO:0000256" key="11">
    <source>
        <dbReference type="RuleBase" id="RU000304"/>
    </source>
</evidence>
<evidence type="ECO:0000256" key="5">
    <source>
        <dbReference type="ARBA" id="ARBA00022741"/>
    </source>
</evidence>
<dbReference type="STRING" id="1168221.R7YLX9"/>
<dbReference type="OrthoDB" id="4062651at2759"/>
<dbReference type="PANTHER" id="PTHR43671:SF98">
    <property type="entry name" value="SERINE_THREONINE-PROTEIN KINASE NEK11"/>
    <property type="match status" value="1"/>
</dbReference>
<dbReference type="CDD" id="cd00180">
    <property type="entry name" value="PKc"/>
    <property type="match status" value="1"/>
</dbReference>
<dbReference type="GO" id="GO:0004674">
    <property type="term" value="F:protein serine/threonine kinase activity"/>
    <property type="evidence" value="ECO:0007669"/>
    <property type="project" value="UniProtKB-KW"/>
</dbReference>
<keyword evidence="5 10" id="KW-0547">Nucleotide-binding</keyword>
<dbReference type="PROSITE" id="PS50011">
    <property type="entry name" value="PROTEIN_KINASE_DOM"/>
    <property type="match status" value="1"/>
</dbReference>
<keyword evidence="15" id="KW-1185">Reference proteome</keyword>
<dbReference type="Proteomes" id="UP000016924">
    <property type="component" value="Unassembled WGS sequence"/>
</dbReference>
<dbReference type="InterPro" id="IPR008271">
    <property type="entry name" value="Ser/Thr_kinase_AS"/>
</dbReference>
<comment type="similarity">
    <text evidence="1">Belongs to the protein kinase superfamily. NEK Ser/Thr protein kinase family. NIMA subfamily.</text>
</comment>
<dbReference type="eggNOG" id="KOG0198">
    <property type="taxonomic scope" value="Eukaryota"/>
</dbReference>
<evidence type="ECO:0000259" key="13">
    <source>
        <dbReference type="PROSITE" id="PS50011"/>
    </source>
</evidence>
<evidence type="ECO:0000256" key="4">
    <source>
        <dbReference type="ARBA" id="ARBA00022679"/>
    </source>
</evidence>
<gene>
    <name evidence="14" type="ORF">W97_01835</name>
</gene>
<dbReference type="InterPro" id="IPR017441">
    <property type="entry name" value="Protein_kinase_ATP_BS"/>
</dbReference>
<dbReference type="GO" id="GO:0005634">
    <property type="term" value="C:nucleus"/>
    <property type="evidence" value="ECO:0007669"/>
    <property type="project" value="TreeGrafter"/>
</dbReference>
<evidence type="ECO:0000256" key="8">
    <source>
        <dbReference type="ARBA" id="ARBA00047899"/>
    </source>
</evidence>
<keyword evidence="7 10" id="KW-0067">ATP-binding</keyword>
<dbReference type="OMA" id="NSHESHY"/>
<dbReference type="PANTHER" id="PTHR43671">
    <property type="entry name" value="SERINE/THREONINE-PROTEIN KINASE NEK"/>
    <property type="match status" value="1"/>
</dbReference>
<dbReference type="PROSITE" id="PS00107">
    <property type="entry name" value="PROTEIN_KINASE_ATP"/>
    <property type="match status" value="1"/>
</dbReference>
<evidence type="ECO:0000256" key="6">
    <source>
        <dbReference type="ARBA" id="ARBA00022777"/>
    </source>
</evidence>
<reference evidence="15" key="1">
    <citation type="submission" date="2012-06" db="EMBL/GenBank/DDBJ databases">
        <title>The genome sequence of Coniosporium apollinis CBS 100218.</title>
        <authorList>
            <consortium name="The Broad Institute Genome Sequencing Platform"/>
            <person name="Cuomo C."/>
            <person name="Gorbushina A."/>
            <person name="Noack S."/>
            <person name="Walker B."/>
            <person name="Young S.K."/>
            <person name="Zeng Q."/>
            <person name="Gargeya S."/>
            <person name="Fitzgerald M."/>
            <person name="Haas B."/>
            <person name="Abouelleil A."/>
            <person name="Alvarado L."/>
            <person name="Arachchi H.M."/>
            <person name="Berlin A.M."/>
            <person name="Chapman S.B."/>
            <person name="Goldberg J."/>
            <person name="Griggs A."/>
            <person name="Gujja S."/>
            <person name="Hansen M."/>
            <person name="Howarth C."/>
            <person name="Imamovic A."/>
            <person name="Larimer J."/>
            <person name="McCowan C."/>
            <person name="Montmayeur A."/>
            <person name="Murphy C."/>
            <person name="Neiman D."/>
            <person name="Pearson M."/>
            <person name="Priest M."/>
            <person name="Roberts A."/>
            <person name="Saif S."/>
            <person name="Shea T."/>
            <person name="Sisk P."/>
            <person name="Sykes S."/>
            <person name="Wortman J."/>
            <person name="Nusbaum C."/>
            <person name="Birren B."/>
        </authorList>
    </citation>
    <scope>NUCLEOTIDE SEQUENCE [LARGE SCALE GENOMIC DNA]</scope>
    <source>
        <strain evidence="15">CBS 100218</strain>
    </source>
</reference>
<dbReference type="Gene3D" id="3.30.200.20">
    <property type="entry name" value="Phosphorylase Kinase, domain 1"/>
    <property type="match status" value="1"/>
</dbReference>